<dbReference type="PATRIC" id="fig|1125630.4.peg.2136"/>
<accession>A0A0H3GS60</accession>
<name>A0A0H3GS60_KLEPH</name>
<dbReference type="Proteomes" id="UP000007841">
    <property type="component" value="Chromosome"/>
</dbReference>
<dbReference type="RefSeq" id="YP_005226493.1">
    <property type="nucleotide sequence ID" value="NC_016845.1"/>
</dbReference>
<evidence type="ECO:0000313" key="2">
    <source>
        <dbReference type="Proteomes" id="UP000007841"/>
    </source>
</evidence>
<reference evidence="1 2" key="1">
    <citation type="journal article" date="2012" name="J. Bacteriol.">
        <title>Complete genome sequence of Klebsiella pneumoniae subsp. pneumoniae HS11286, a multidrug-resistant strain isolated from human sputum.</title>
        <authorList>
            <person name="Liu P."/>
            <person name="Li P."/>
            <person name="Jiang X."/>
            <person name="Bi D."/>
            <person name="Xie Y."/>
            <person name="Tai C."/>
            <person name="Deng Z."/>
            <person name="Rajakumar K."/>
            <person name="Ou H.Y."/>
        </authorList>
    </citation>
    <scope>NUCLEOTIDE SEQUENCE [LARGE SCALE GENOMIC DNA]</scope>
    <source>
        <strain evidence="1 2">HS11286</strain>
    </source>
</reference>
<protein>
    <submittedName>
        <fullName evidence="1">Uncharacterized protein</fullName>
    </submittedName>
</protein>
<dbReference type="HOGENOM" id="CLU_3343186_0_0_6"/>
<evidence type="ECO:0000313" key="1">
    <source>
        <dbReference type="EMBL" id="AEW60891.1"/>
    </source>
</evidence>
<sequence>MGFPCSVCGEPPFRGSFMQNYPGVTRKQEKILIRANK</sequence>
<dbReference type="GeneID" id="11847211"/>
<organism evidence="1 2">
    <name type="scientific">Klebsiella pneumoniae subsp. pneumoniae (strain HS11286)</name>
    <dbReference type="NCBI Taxonomy" id="1125630"/>
    <lineage>
        <taxon>Bacteria</taxon>
        <taxon>Pseudomonadati</taxon>
        <taxon>Pseudomonadota</taxon>
        <taxon>Gammaproteobacteria</taxon>
        <taxon>Enterobacterales</taxon>
        <taxon>Enterobacteriaceae</taxon>
        <taxon>Klebsiella/Raoultella group</taxon>
        <taxon>Klebsiella</taxon>
        <taxon>Klebsiella pneumoniae complex</taxon>
    </lineage>
</organism>
<dbReference type="AlphaFoldDB" id="A0A0H3GS60"/>
<dbReference type="KEGG" id="kpm:KPHS_21930"/>
<keyword evidence="2" id="KW-1185">Reference proteome</keyword>
<gene>
    <name evidence="1" type="ordered locus">KPHS_21930</name>
</gene>
<dbReference type="STRING" id="1125630.KPHS_21930"/>
<dbReference type="RefSeq" id="WP_004219870.1">
    <property type="nucleotide sequence ID" value="NC_016845.1"/>
</dbReference>
<proteinExistence type="predicted"/>
<dbReference type="EMBL" id="CP003200">
    <property type="protein sequence ID" value="AEW60891.1"/>
    <property type="molecule type" value="Genomic_DNA"/>
</dbReference>